<sequence length="109" mass="11600">MNLLSRPHADVGLQPERTWLAWRRTLLSLVGASLLFLRWVPHHGAFAFVLVGVALAAALGIGARQQRRYHQGIAAINSGAPAAPILEVFALALACAVLGLLGLYAVLVL</sequence>
<feature type="transmembrane region" description="Helical" evidence="5">
    <location>
        <begin position="21"/>
        <end position="39"/>
    </location>
</feature>
<evidence type="ECO:0000256" key="3">
    <source>
        <dbReference type="ARBA" id="ARBA00022989"/>
    </source>
</evidence>
<proteinExistence type="predicted"/>
<dbReference type="Proteomes" id="UP000746535">
    <property type="component" value="Unassembled WGS sequence"/>
</dbReference>
<feature type="domain" description="DUF202" evidence="6">
    <location>
        <begin position="10"/>
        <end position="71"/>
    </location>
</feature>
<organism evidence="7 8">
    <name type="scientific">Pseudomonas quercus</name>
    <dbReference type="NCBI Taxonomy" id="2722792"/>
    <lineage>
        <taxon>Bacteria</taxon>
        <taxon>Pseudomonadati</taxon>
        <taxon>Pseudomonadota</taxon>
        <taxon>Gammaproteobacteria</taxon>
        <taxon>Pseudomonadales</taxon>
        <taxon>Pseudomonadaceae</taxon>
        <taxon>Pseudomonas</taxon>
    </lineage>
</organism>
<evidence type="ECO:0000313" key="8">
    <source>
        <dbReference type="Proteomes" id="UP000746535"/>
    </source>
</evidence>
<gene>
    <name evidence="7" type="ORF">HBH25_02470</name>
</gene>
<accession>A0ABX0Y8T9</accession>
<feature type="transmembrane region" description="Helical" evidence="5">
    <location>
        <begin position="45"/>
        <end position="63"/>
    </location>
</feature>
<feature type="transmembrane region" description="Helical" evidence="5">
    <location>
        <begin position="84"/>
        <end position="107"/>
    </location>
</feature>
<evidence type="ECO:0000256" key="4">
    <source>
        <dbReference type="ARBA" id="ARBA00023136"/>
    </source>
</evidence>
<reference evidence="7 8" key="1">
    <citation type="submission" date="2020-03" db="EMBL/GenBank/DDBJ databases">
        <authorList>
            <person name="Wang L."/>
            <person name="He N."/>
            <person name="Li Y."/>
            <person name="Fang Y."/>
            <person name="Zhang F."/>
        </authorList>
    </citation>
    <scope>NUCLEOTIDE SEQUENCE [LARGE SCALE GENOMIC DNA]</scope>
    <source>
        <strain evidence="8">hsmgli-8</strain>
    </source>
</reference>
<comment type="caution">
    <text evidence="7">The sequence shown here is derived from an EMBL/GenBank/DDBJ whole genome shotgun (WGS) entry which is preliminary data.</text>
</comment>
<keyword evidence="8" id="KW-1185">Reference proteome</keyword>
<keyword evidence="2 5" id="KW-0812">Transmembrane</keyword>
<name>A0ABX0Y8T9_9PSED</name>
<evidence type="ECO:0000259" key="6">
    <source>
        <dbReference type="Pfam" id="PF02656"/>
    </source>
</evidence>
<comment type="subcellular location">
    <subcellularLocation>
        <location evidence="1">Endomembrane system</location>
        <topology evidence="1">Multi-pass membrane protein</topology>
    </subcellularLocation>
</comment>
<evidence type="ECO:0000313" key="7">
    <source>
        <dbReference type="EMBL" id="NJO99729.1"/>
    </source>
</evidence>
<protein>
    <submittedName>
        <fullName evidence="7">DUF202 domain-containing protein</fullName>
    </submittedName>
</protein>
<keyword evidence="4 5" id="KW-0472">Membrane</keyword>
<evidence type="ECO:0000256" key="2">
    <source>
        <dbReference type="ARBA" id="ARBA00022692"/>
    </source>
</evidence>
<evidence type="ECO:0000256" key="1">
    <source>
        <dbReference type="ARBA" id="ARBA00004127"/>
    </source>
</evidence>
<dbReference type="Pfam" id="PF02656">
    <property type="entry name" value="DUF202"/>
    <property type="match status" value="1"/>
</dbReference>
<dbReference type="RefSeq" id="WP_168081139.1">
    <property type="nucleotide sequence ID" value="NZ_JAAVJI010000001.1"/>
</dbReference>
<dbReference type="InterPro" id="IPR003807">
    <property type="entry name" value="DUF202"/>
</dbReference>
<keyword evidence="3 5" id="KW-1133">Transmembrane helix</keyword>
<dbReference type="EMBL" id="JAAVJI010000001">
    <property type="protein sequence ID" value="NJO99729.1"/>
    <property type="molecule type" value="Genomic_DNA"/>
</dbReference>
<evidence type="ECO:0000256" key="5">
    <source>
        <dbReference type="SAM" id="Phobius"/>
    </source>
</evidence>